<evidence type="ECO:0000256" key="1">
    <source>
        <dbReference type="SAM" id="MobiDB-lite"/>
    </source>
</evidence>
<keyword evidence="4" id="KW-1185">Reference proteome</keyword>
<reference evidence="4" key="1">
    <citation type="submission" date="2017-11" db="EMBL/GenBank/DDBJ databases">
        <authorList>
            <person name="Lima N.C."/>
            <person name="Parody-Merino A.M."/>
            <person name="Battley P.F."/>
            <person name="Fidler A.E."/>
            <person name="Prosdocimi F."/>
        </authorList>
    </citation>
    <scope>NUCLEOTIDE SEQUENCE [LARGE SCALE GENOMIC DNA]</scope>
</reference>
<dbReference type="Proteomes" id="UP000233556">
    <property type="component" value="Unassembled WGS sequence"/>
</dbReference>
<evidence type="ECO:0000313" key="3">
    <source>
        <dbReference type="EMBL" id="PKU46627.1"/>
    </source>
</evidence>
<protein>
    <recommendedName>
        <fullName evidence="2">Reverse transcriptase domain-containing protein</fullName>
    </recommendedName>
</protein>
<dbReference type="OrthoDB" id="416454at2759"/>
<organism evidence="3 4">
    <name type="scientific">Limosa lapponica baueri</name>
    <dbReference type="NCBI Taxonomy" id="1758121"/>
    <lineage>
        <taxon>Eukaryota</taxon>
        <taxon>Metazoa</taxon>
        <taxon>Chordata</taxon>
        <taxon>Craniata</taxon>
        <taxon>Vertebrata</taxon>
        <taxon>Euteleostomi</taxon>
        <taxon>Archelosauria</taxon>
        <taxon>Archosauria</taxon>
        <taxon>Dinosauria</taxon>
        <taxon>Saurischia</taxon>
        <taxon>Theropoda</taxon>
        <taxon>Coelurosauria</taxon>
        <taxon>Aves</taxon>
        <taxon>Neognathae</taxon>
        <taxon>Neoaves</taxon>
        <taxon>Charadriiformes</taxon>
        <taxon>Scolopacidae</taxon>
        <taxon>Limosa</taxon>
    </lineage>
</organism>
<evidence type="ECO:0000313" key="4">
    <source>
        <dbReference type="Proteomes" id="UP000233556"/>
    </source>
</evidence>
<proteinExistence type="predicted"/>
<accession>A0A2I0UKQ9</accession>
<dbReference type="PROSITE" id="PS50878">
    <property type="entry name" value="RT_POL"/>
    <property type="match status" value="1"/>
</dbReference>
<dbReference type="Pfam" id="PF00078">
    <property type="entry name" value="RVT_1"/>
    <property type="match status" value="1"/>
</dbReference>
<dbReference type="PANTHER" id="PTHR33332">
    <property type="entry name" value="REVERSE TRANSCRIPTASE DOMAIN-CONTAINING PROTEIN"/>
    <property type="match status" value="1"/>
</dbReference>
<evidence type="ECO:0000259" key="2">
    <source>
        <dbReference type="PROSITE" id="PS50878"/>
    </source>
</evidence>
<sequence>MANVGGENPRNERDKKILKVEGREEGRGQDNPTFHCRKSPATLLPLSILVIKLGQEEKDQERNSKGDCDPKISLKKMNKGRATDIIYLDLCKAFDTVPHDNLVSKLDLTDGPLDGQGIGWMVALGVVVDGSMSKWQPMMSGIPQGSVLGLVVFKIFASDMDNGNKCTLSKFTMT</sequence>
<gene>
    <name evidence="3" type="ORF">llap_3071</name>
</gene>
<reference evidence="4" key="2">
    <citation type="submission" date="2017-12" db="EMBL/GenBank/DDBJ databases">
        <title>Genome sequence of the Bar-tailed Godwit (Limosa lapponica baueri).</title>
        <authorList>
            <person name="Lima N.C.B."/>
            <person name="Parody-Merino A.M."/>
            <person name="Battley P.F."/>
            <person name="Fidler A.E."/>
            <person name="Prosdocimi F."/>
        </authorList>
    </citation>
    <scope>NUCLEOTIDE SEQUENCE [LARGE SCALE GENOMIC DNA]</scope>
</reference>
<dbReference type="InterPro" id="IPR000477">
    <property type="entry name" value="RT_dom"/>
</dbReference>
<name>A0A2I0UKQ9_LIMLA</name>
<feature type="domain" description="Reverse transcriptase" evidence="2">
    <location>
        <begin position="1"/>
        <end position="174"/>
    </location>
</feature>
<dbReference type="AlphaFoldDB" id="A0A2I0UKQ9"/>
<feature type="region of interest" description="Disordered" evidence="1">
    <location>
        <begin position="1"/>
        <end position="36"/>
    </location>
</feature>
<dbReference type="EMBL" id="KZ505703">
    <property type="protein sequence ID" value="PKU46627.1"/>
    <property type="molecule type" value="Genomic_DNA"/>
</dbReference>
<feature type="compositionally biased region" description="Basic and acidic residues" evidence="1">
    <location>
        <begin position="9"/>
        <end position="28"/>
    </location>
</feature>